<evidence type="ECO:0000259" key="9">
    <source>
        <dbReference type="Pfam" id="PF00082"/>
    </source>
</evidence>
<evidence type="ECO:0008006" key="14">
    <source>
        <dbReference type="Google" id="ProtNLM"/>
    </source>
</evidence>
<feature type="active site" description="Charge relay system" evidence="5 6">
    <location>
        <position position="188"/>
    </location>
</feature>
<dbReference type="SUPFAM" id="SSF54897">
    <property type="entry name" value="Protease propeptides/inhibitors"/>
    <property type="match status" value="1"/>
</dbReference>
<dbReference type="RefSeq" id="WP_050430668.1">
    <property type="nucleotide sequence ID" value="NZ_CP012159.1"/>
</dbReference>
<evidence type="ECO:0000256" key="5">
    <source>
        <dbReference type="PIRSR" id="PIRSR615500-1"/>
    </source>
</evidence>
<dbReference type="InterPro" id="IPR023827">
    <property type="entry name" value="Peptidase_S8_Asp-AS"/>
</dbReference>
<feature type="active site" description="Charge relay system" evidence="5 6">
    <location>
        <position position="221"/>
    </location>
</feature>
<dbReference type="Gene3D" id="2.60.120.380">
    <property type="match status" value="1"/>
</dbReference>
<dbReference type="InterPro" id="IPR010259">
    <property type="entry name" value="S8pro/Inhibitor_I9"/>
</dbReference>
<dbReference type="FunFam" id="3.40.50.200:FF:000014">
    <property type="entry name" value="Proteinase K"/>
    <property type="match status" value="1"/>
</dbReference>
<protein>
    <recommendedName>
        <fullName evidence="14">Serine protease</fullName>
    </recommendedName>
</protein>
<dbReference type="OrthoDB" id="9790784at2"/>
<dbReference type="GO" id="GO:0005615">
    <property type="term" value="C:extracellular space"/>
    <property type="evidence" value="ECO:0007669"/>
    <property type="project" value="TreeGrafter"/>
</dbReference>
<dbReference type="InterPro" id="IPR015500">
    <property type="entry name" value="Peptidase_S8_subtilisin-rel"/>
</dbReference>
<evidence type="ECO:0000259" key="11">
    <source>
        <dbReference type="Pfam" id="PF05922"/>
    </source>
</evidence>
<dbReference type="Gene3D" id="3.30.70.80">
    <property type="entry name" value="Peptidase S8 propeptide/proteinase inhibitor I9"/>
    <property type="match status" value="1"/>
</dbReference>
<dbReference type="PROSITE" id="PS51257">
    <property type="entry name" value="PROKAR_LIPOPROTEIN"/>
    <property type="match status" value="1"/>
</dbReference>
<evidence type="ECO:0000256" key="2">
    <source>
        <dbReference type="ARBA" id="ARBA00022670"/>
    </source>
</evidence>
<evidence type="ECO:0000256" key="3">
    <source>
        <dbReference type="ARBA" id="ARBA00022801"/>
    </source>
</evidence>
<organism evidence="12 13">
    <name type="scientific">Chondromyces crocatus</name>
    <dbReference type="NCBI Taxonomy" id="52"/>
    <lineage>
        <taxon>Bacteria</taxon>
        <taxon>Pseudomonadati</taxon>
        <taxon>Myxococcota</taxon>
        <taxon>Polyangia</taxon>
        <taxon>Polyangiales</taxon>
        <taxon>Polyangiaceae</taxon>
        <taxon>Chondromyces</taxon>
    </lineage>
</organism>
<evidence type="ECO:0000259" key="10">
    <source>
        <dbReference type="Pfam" id="PF04151"/>
    </source>
</evidence>
<feature type="domain" description="Inhibitor I9" evidence="11">
    <location>
        <begin position="70"/>
        <end position="152"/>
    </location>
</feature>
<feature type="domain" description="Peptidase S8/S53" evidence="9">
    <location>
        <begin position="186"/>
        <end position="415"/>
    </location>
</feature>
<dbReference type="InterPro" id="IPR037045">
    <property type="entry name" value="S8pro/Inhibitor_I9_sf"/>
</dbReference>
<dbReference type="EMBL" id="CP012159">
    <property type="protein sequence ID" value="AKT38447.1"/>
    <property type="molecule type" value="Genomic_DNA"/>
</dbReference>
<keyword evidence="4 6" id="KW-0720">Serine protease</keyword>
<feature type="domain" description="Peptidase C-terminal archaeal/bacterial" evidence="10">
    <location>
        <begin position="463"/>
        <end position="528"/>
    </location>
</feature>
<evidence type="ECO:0000313" key="12">
    <source>
        <dbReference type="EMBL" id="AKT38447.1"/>
    </source>
</evidence>
<dbReference type="CDD" id="cd04077">
    <property type="entry name" value="Peptidases_S8_PCSK9_ProteinaseK_like"/>
    <property type="match status" value="1"/>
</dbReference>
<dbReference type="InterPro" id="IPR036852">
    <property type="entry name" value="Peptidase_S8/S53_dom_sf"/>
</dbReference>
<dbReference type="AlphaFoldDB" id="A0A0K1ECM1"/>
<dbReference type="Pfam" id="PF00082">
    <property type="entry name" value="Peptidase_S8"/>
    <property type="match status" value="1"/>
</dbReference>
<dbReference type="SUPFAM" id="SSF52743">
    <property type="entry name" value="Subtilisin-like"/>
    <property type="match status" value="1"/>
</dbReference>
<dbReference type="InterPro" id="IPR023828">
    <property type="entry name" value="Peptidase_S8_Ser-AS"/>
</dbReference>
<dbReference type="InterPro" id="IPR050131">
    <property type="entry name" value="Peptidase_S8_subtilisin-like"/>
</dbReference>
<dbReference type="InterPro" id="IPR000209">
    <property type="entry name" value="Peptidase_S8/S53_dom"/>
</dbReference>
<name>A0A0K1ECM1_CHOCO</name>
<dbReference type="PROSITE" id="PS00138">
    <property type="entry name" value="SUBTILASE_SER"/>
    <property type="match status" value="1"/>
</dbReference>
<feature type="active site" description="Charge relay system" evidence="5 6">
    <location>
        <position position="373"/>
    </location>
</feature>
<keyword evidence="3 6" id="KW-0378">Hydrolase</keyword>
<dbReference type="PRINTS" id="PR00723">
    <property type="entry name" value="SUBTILISIN"/>
</dbReference>
<dbReference type="PATRIC" id="fig|52.7.peg.2823"/>
<dbReference type="Pfam" id="PF05922">
    <property type="entry name" value="Inhibitor_I9"/>
    <property type="match status" value="1"/>
</dbReference>
<feature type="region of interest" description="Disordered" evidence="8">
    <location>
        <begin position="427"/>
        <end position="447"/>
    </location>
</feature>
<dbReference type="KEGG" id="ccro:CMC5_025930"/>
<proteinExistence type="inferred from homology"/>
<dbReference type="PROSITE" id="PS00136">
    <property type="entry name" value="SUBTILASE_ASP"/>
    <property type="match status" value="1"/>
</dbReference>
<dbReference type="GO" id="GO:0006508">
    <property type="term" value="P:proteolysis"/>
    <property type="evidence" value="ECO:0007669"/>
    <property type="project" value="UniProtKB-KW"/>
</dbReference>
<keyword evidence="2 6" id="KW-0645">Protease</keyword>
<evidence type="ECO:0000313" key="13">
    <source>
        <dbReference type="Proteomes" id="UP000067626"/>
    </source>
</evidence>
<evidence type="ECO:0000256" key="8">
    <source>
        <dbReference type="SAM" id="MobiDB-lite"/>
    </source>
</evidence>
<accession>A0A0K1ECM1</accession>
<dbReference type="Pfam" id="PF04151">
    <property type="entry name" value="PPC"/>
    <property type="match status" value="1"/>
</dbReference>
<evidence type="ECO:0000256" key="4">
    <source>
        <dbReference type="ARBA" id="ARBA00022825"/>
    </source>
</evidence>
<evidence type="ECO:0000256" key="6">
    <source>
        <dbReference type="PROSITE-ProRule" id="PRU01240"/>
    </source>
</evidence>
<dbReference type="Proteomes" id="UP000067626">
    <property type="component" value="Chromosome"/>
</dbReference>
<dbReference type="PROSITE" id="PS51892">
    <property type="entry name" value="SUBTILASE"/>
    <property type="match status" value="1"/>
</dbReference>
<gene>
    <name evidence="12" type="ORF">CMC5_025930</name>
</gene>
<comment type="similarity">
    <text evidence="1 6 7">Belongs to the peptidase S8 family.</text>
</comment>
<sequence>MSQVWKFIYKTTIAPFFILTTVGCISDSPDADGADERELDGLLAEARHDDAPTRAKLRIPLTDLGLIKGTYIVRLAENAVQQDDPGKVMVAERRRRLAEGMVARVGLPKAALRHVYESALNGFAADMTEAEALQLADDPAVEFVEQDQVMQTTLAWGIDRIDQRSLPLDDVYTPGHADGRDVHTYVIDTGIRATHNELAGRVGPGRDLVDGDDTPVDCHGHGTHVAASLAGKTHGVAPGATIHGVRVLNCNGSGSNADVIAGIDWVRLNHVKPAVANLSLGGGVSQALDDAVASAISAGVTFAISAGNDNKSACDSSPARTPSAITVGSTTNTDGRSSFSNLGQCLDIFAPGTNIVSAWYTSNTATKTLSGTSMASPHVAGAAARYLSSHPSASPQEVRDALVQAATVDKITGAGTGSPNRLLYVGIETAGPPPSPSPSPSGSLRSGVPLTGLSAPVGAWIHHTFPVPAGAARVRFQMSGGVGDADLYVKRGAQPTVTSYDCRPYLLGNVETCTSNNPAEGMYHVSIRAYGAFSGVSLAANLE</sequence>
<dbReference type="PANTHER" id="PTHR43806">
    <property type="entry name" value="PEPTIDASE S8"/>
    <property type="match status" value="1"/>
</dbReference>
<dbReference type="InterPro" id="IPR034193">
    <property type="entry name" value="PCSK9_ProteinaseK-like"/>
</dbReference>
<keyword evidence="13" id="KW-1185">Reference proteome</keyword>
<dbReference type="STRING" id="52.CMC5_025930"/>
<evidence type="ECO:0000256" key="1">
    <source>
        <dbReference type="ARBA" id="ARBA00011073"/>
    </source>
</evidence>
<dbReference type="PANTHER" id="PTHR43806:SF11">
    <property type="entry name" value="CEREVISIN-RELATED"/>
    <property type="match status" value="1"/>
</dbReference>
<dbReference type="InterPro" id="IPR007280">
    <property type="entry name" value="Peptidase_C_arc/bac"/>
</dbReference>
<reference evidence="12 13" key="1">
    <citation type="submission" date="2015-07" db="EMBL/GenBank/DDBJ databases">
        <title>Genome analysis of myxobacterium Chondromyces crocatus Cm c5 reveals a high potential for natural compound synthesis and the genetic basis for the loss of fruiting body formation.</title>
        <authorList>
            <person name="Zaburannyi N."/>
            <person name="Bunk B."/>
            <person name="Maier J."/>
            <person name="Overmann J."/>
            <person name="Mueller R."/>
        </authorList>
    </citation>
    <scope>NUCLEOTIDE SEQUENCE [LARGE SCALE GENOMIC DNA]</scope>
    <source>
        <strain evidence="12 13">Cm c5</strain>
    </source>
</reference>
<dbReference type="Gene3D" id="3.40.50.200">
    <property type="entry name" value="Peptidase S8/S53 domain"/>
    <property type="match status" value="1"/>
</dbReference>
<evidence type="ECO:0000256" key="7">
    <source>
        <dbReference type="RuleBase" id="RU003355"/>
    </source>
</evidence>
<dbReference type="GO" id="GO:0004252">
    <property type="term" value="F:serine-type endopeptidase activity"/>
    <property type="evidence" value="ECO:0007669"/>
    <property type="project" value="UniProtKB-UniRule"/>
</dbReference>